<dbReference type="PROSITE" id="PS51669">
    <property type="entry name" value="4FE4S_MOW_BIS_MGD"/>
    <property type="match status" value="1"/>
</dbReference>
<keyword evidence="6" id="KW-0408">Iron</keyword>
<gene>
    <name evidence="9" type="ORF">SAMD00020551_1426</name>
</gene>
<evidence type="ECO:0000256" key="3">
    <source>
        <dbReference type="ARBA" id="ARBA00022505"/>
    </source>
</evidence>
<evidence type="ECO:0000313" key="9">
    <source>
        <dbReference type="EMBL" id="GAM13285.1"/>
    </source>
</evidence>
<evidence type="ECO:0000256" key="5">
    <source>
        <dbReference type="ARBA" id="ARBA00023002"/>
    </source>
</evidence>
<accession>A0A0A8WZX9</accession>
<dbReference type="InterPro" id="IPR006963">
    <property type="entry name" value="Mopterin_OxRdtase_4Fe-4S_dom"/>
</dbReference>
<evidence type="ECO:0000256" key="4">
    <source>
        <dbReference type="ARBA" id="ARBA00022723"/>
    </source>
</evidence>
<reference evidence="9 10" key="1">
    <citation type="submission" date="2013-06" db="EMBL/GenBank/DDBJ databases">
        <title>Whole genome shotgun sequence of Bacillus selenatarsenatis SF-1.</title>
        <authorList>
            <person name="Kuroda M."/>
            <person name="Sei K."/>
            <person name="Yamashita M."/>
            <person name="Ike M."/>
        </authorList>
    </citation>
    <scope>NUCLEOTIDE SEQUENCE [LARGE SCALE GENOMIC DNA]</scope>
    <source>
        <strain evidence="9 10">SF-1</strain>
    </source>
</reference>
<dbReference type="InterPro" id="IPR006655">
    <property type="entry name" value="Mopterin_OxRdtase_prok_CS"/>
</dbReference>
<dbReference type="Gene3D" id="2.40.40.20">
    <property type="match status" value="1"/>
</dbReference>
<dbReference type="InterPro" id="IPR006657">
    <property type="entry name" value="MoPterin_dinucl-bd_dom"/>
</dbReference>
<dbReference type="Pfam" id="PF04879">
    <property type="entry name" value="Molybdop_Fe4S4"/>
    <property type="match status" value="1"/>
</dbReference>
<dbReference type="PROSITE" id="PS00490">
    <property type="entry name" value="MOLYBDOPTERIN_PROK_2"/>
    <property type="match status" value="1"/>
</dbReference>
<comment type="cofactor">
    <cofactor evidence="1">
        <name>Mo-bis(molybdopterin guanine dinucleotide)</name>
        <dbReference type="ChEBI" id="CHEBI:60539"/>
    </cofactor>
</comment>
<dbReference type="AlphaFoldDB" id="A0A0A8WZX9"/>
<comment type="caution">
    <text evidence="9">The sequence shown here is derived from an EMBL/GenBank/DDBJ whole genome shotgun (WGS) entry which is preliminary data.</text>
</comment>
<evidence type="ECO:0000259" key="8">
    <source>
        <dbReference type="PROSITE" id="PS51669"/>
    </source>
</evidence>
<dbReference type="PANTHER" id="PTHR43742">
    <property type="entry name" value="TRIMETHYLAMINE-N-OXIDE REDUCTASE"/>
    <property type="match status" value="1"/>
</dbReference>
<protein>
    <submittedName>
        <fullName evidence="9">Anaerobic dehydrogenases, typically selenocysteine-containing</fullName>
    </submittedName>
</protein>
<dbReference type="SUPFAM" id="SSF50692">
    <property type="entry name" value="ADC-like"/>
    <property type="match status" value="1"/>
</dbReference>
<evidence type="ECO:0000256" key="7">
    <source>
        <dbReference type="ARBA" id="ARBA00023014"/>
    </source>
</evidence>
<organism evidence="9 10">
    <name type="scientific">Mesobacillus selenatarsenatis (strain DSM 18680 / JCM 14380 / FERM P-15431 / SF-1)</name>
    <dbReference type="NCBI Taxonomy" id="1321606"/>
    <lineage>
        <taxon>Bacteria</taxon>
        <taxon>Bacillati</taxon>
        <taxon>Bacillota</taxon>
        <taxon>Bacilli</taxon>
        <taxon>Bacillales</taxon>
        <taxon>Bacillaceae</taxon>
        <taxon>Mesobacillus</taxon>
    </lineage>
</organism>
<dbReference type="Pfam" id="PF00384">
    <property type="entry name" value="Molybdopterin"/>
    <property type="match status" value="1"/>
</dbReference>
<keyword evidence="10" id="KW-1185">Reference proteome</keyword>
<dbReference type="Pfam" id="PF01568">
    <property type="entry name" value="Molydop_binding"/>
    <property type="match status" value="1"/>
</dbReference>
<dbReference type="InterPro" id="IPR050612">
    <property type="entry name" value="Prok_Mopterin_Oxidored"/>
</dbReference>
<dbReference type="STRING" id="1321606.SAMD00020551_1426"/>
<dbReference type="SUPFAM" id="SSF53706">
    <property type="entry name" value="Formate dehydrogenase/DMSO reductase, domains 1-3"/>
    <property type="match status" value="1"/>
</dbReference>
<dbReference type="Proteomes" id="UP000031014">
    <property type="component" value="Unassembled WGS sequence"/>
</dbReference>
<dbReference type="Gene3D" id="2.20.25.90">
    <property type="entry name" value="ADC-like domains"/>
    <property type="match status" value="1"/>
</dbReference>
<dbReference type="SMART" id="SM00926">
    <property type="entry name" value="Molybdop_Fe4S4"/>
    <property type="match status" value="1"/>
</dbReference>
<dbReference type="PANTHER" id="PTHR43742:SF6">
    <property type="entry name" value="OXIDOREDUCTASE YYAE-RELATED"/>
    <property type="match status" value="1"/>
</dbReference>
<keyword evidence="3" id="KW-0500">Molybdenum</keyword>
<keyword evidence="7" id="KW-0411">Iron-sulfur</keyword>
<proteinExistence type="inferred from homology"/>
<dbReference type="InterPro" id="IPR006656">
    <property type="entry name" value="Mopterin_OxRdtase"/>
</dbReference>
<evidence type="ECO:0000313" key="10">
    <source>
        <dbReference type="Proteomes" id="UP000031014"/>
    </source>
</evidence>
<feature type="domain" description="4Fe-4S Mo/W bis-MGD-type" evidence="8">
    <location>
        <begin position="8"/>
        <end position="65"/>
    </location>
</feature>
<keyword evidence="5" id="KW-0560">Oxidoreductase</keyword>
<evidence type="ECO:0000256" key="2">
    <source>
        <dbReference type="ARBA" id="ARBA00010312"/>
    </source>
</evidence>
<evidence type="ECO:0000256" key="6">
    <source>
        <dbReference type="ARBA" id="ARBA00023004"/>
    </source>
</evidence>
<dbReference type="Gene3D" id="3.40.228.10">
    <property type="entry name" value="Dimethylsulfoxide Reductase, domain 2"/>
    <property type="match status" value="1"/>
</dbReference>
<name>A0A0A8WZX9_MESS1</name>
<dbReference type="GO" id="GO:0046872">
    <property type="term" value="F:metal ion binding"/>
    <property type="evidence" value="ECO:0007669"/>
    <property type="project" value="UniProtKB-KW"/>
</dbReference>
<sequence>MGGDEEVATVHHSACPLNCWDSCGFLVTVEDGKVTKVEGNPEHPITQGKICGRGRMLEHKANSEDRLLYPLKKVEGNFEQISWEQALDEIAEKLTHYKKSFGTTSVLHSHDYANSGLLSNLDSRFFNLYGGVTELTGSICWGAGIEAQNWDFGDAYSHAPGDLANSKHVIIWGRNVARTNMHLFQNLQAVKKKGTKVYVIDPIYNATAKLANEYISIKPGFDGLLAAGIMKELLRMNLHDEDFLANHSVGFQELRSLVDSVTLDYVSEVTEVPIEIITHLAEVYADRPVSTIMGLGMQRYENGGNTIRLLDALVAVSGNIGIPGGGANYANKQVGQSFDYQNMVMAERKSSSRTFTMMRQAEGILSAIDPQIKMGIVTCGNPLTQVPDTNRVREAFESLETLVVIDQFMTDTAELADYVLPAATAFEVEDVYYSSMYHHYVNHGPKLVEPPGEAKPDAWIWTELAKRLGFGEKFDFTREEFLEMGLVSLLKKGISLEKIRDDKFAELPVDEVPWSNRKFKTPSGKYEFTSSAVTDGQIKLSLPTETKWTNPELAEKYPYTLLTIHPLRSNHSQHFHLFQPEPYVKVEIASSVADEKGLKEQDHVRVWNDRGEIHGTVSILKAAHPGTVNIDEGLSARFGGSVNQLTSSKESDNGLGSTLYDCLVNIEKIEKA</sequence>
<dbReference type="GO" id="GO:0043546">
    <property type="term" value="F:molybdopterin cofactor binding"/>
    <property type="evidence" value="ECO:0007669"/>
    <property type="project" value="InterPro"/>
</dbReference>
<dbReference type="EMBL" id="BASE01000029">
    <property type="protein sequence ID" value="GAM13285.1"/>
    <property type="molecule type" value="Genomic_DNA"/>
</dbReference>
<dbReference type="CDD" id="cd02766">
    <property type="entry name" value="MopB_3"/>
    <property type="match status" value="1"/>
</dbReference>
<dbReference type="Gene3D" id="3.30.2070.10">
    <property type="entry name" value="Formate dehydrogenase/DMSO reductase"/>
    <property type="match status" value="1"/>
</dbReference>
<comment type="similarity">
    <text evidence="2">Belongs to the prokaryotic molybdopterin-containing oxidoreductase family.</text>
</comment>
<evidence type="ECO:0000256" key="1">
    <source>
        <dbReference type="ARBA" id="ARBA00001942"/>
    </source>
</evidence>
<dbReference type="Gene3D" id="3.40.50.740">
    <property type="match status" value="1"/>
</dbReference>
<dbReference type="GO" id="GO:0016491">
    <property type="term" value="F:oxidoreductase activity"/>
    <property type="evidence" value="ECO:0007669"/>
    <property type="project" value="UniProtKB-KW"/>
</dbReference>
<dbReference type="InterPro" id="IPR009010">
    <property type="entry name" value="Asp_de-COase-like_dom_sf"/>
</dbReference>
<dbReference type="GO" id="GO:0051536">
    <property type="term" value="F:iron-sulfur cluster binding"/>
    <property type="evidence" value="ECO:0007669"/>
    <property type="project" value="UniProtKB-KW"/>
</dbReference>
<keyword evidence="4" id="KW-0479">Metal-binding</keyword>